<accession>A0A7W9T373</accession>
<evidence type="ECO:0000256" key="1">
    <source>
        <dbReference type="SAM" id="MobiDB-lite"/>
    </source>
</evidence>
<feature type="region of interest" description="Disordered" evidence="1">
    <location>
        <begin position="1"/>
        <end position="36"/>
    </location>
</feature>
<gene>
    <name evidence="2" type="ORF">HNQ93_003455</name>
</gene>
<comment type="caution">
    <text evidence="2">The sequence shown here is derived from an EMBL/GenBank/DDBJ whole genome shotgun (WGS) entry which is preliminary data.</text>
</comment>
<proteinExistence type="predicted"/>
<dbReference type="Proteomes" id="UP000532746">
    <property type="component" value="Unassembled WGS sequence"/>
</dbReference>
<sequence>MPSENQITDDIKGGPSLTRLFGKGGSCSSSSRGSQQ</sequence>
<evidence type="ECO:0000313" key="2">
    <source>
        <dbReference type="EMBL" id="MBB6060581.1"/>
    </source>
</evidence>
<reference evidence="2 3" key="1">
    <citation type="submission" date="2020-08" db="EMBL/GenBank/DDBJ databases">
        <title>Genomic Encyclopedia of Type Strains, Phase IV (KMG-IV): sequencing the most valuable type-strain genomes for metagenomic binning, comparative biology and taxonomic classification.</title>
        <authorList>
            <person name="Goeker M."/>
        </authorList>
    </citation>
    <scope>NUCLEOTIDE SEQUENCE [LARGE SCALE GENOMIC DNA]</scope>
    <source>
        <strain evidence="2 3">DSM 26718</strain>
    </source>
</reference>
<feature type="compositionally biased region" description="Low complexity" evidence="1">
    <location>
        <begin position="26"/>
        <end position="36"/>
    </location>
</feature>
<organism evidence="2 3">
    <name type="scientific">Hymenobacter luteus</name>
    <dbReference type="NCBI Taxonomy" id="1411122"/>
    <lineage>
        <taxon>Bacteria</taxon>
        <taxon>Pseudomonadati</taxon>
        <taxon>Bacteroidota</taxon>
        <taxon>Cytophagia</taxon>
        <taxon>Cytophagales</taxon>
        <taxon>Hymenobacteraceae</taxon>
        <taxon>Hymenobacter</taxon>
    </lineage>
</organism>
<evidence type="ECO:0000313" key="3">
    <source>
        <dbReference type="Proteomes" id="UP000532746"/>
    </source>
</evidence>
<dbReference type="AlphaFoldDB" id="A0A7W9T373"/>
<dbReference type="EMBL" id="JACHGG010000005">
    <property type="protein sequence ID" value="MBB6060581.1"/>
    <property type="molecule type" value="Genomic_DNA"/>
</dbReference>
<name>A0A7W9T373_9BACT</name>
<keyword evidence="3" id="KW-1185">Reference proteome</keyword>
<protein>
    <submittedName>
        <fullName evidence="2">Uncharacterized protein</fullName>
    </submittedName>
</protein>